<accession>A0A8J5JPY0</accession>
<name>A0A8J5JPY0_HOMAM</name>
<dbReference type="Proteomes" id="UP000747542">
    <property type="component" value="Unassembled WGS sequence"/>
</dbReference>
<dbReference type="AlphaFoldDB" id="A0A8J5JPY0"/>
<reference evidence="1" key="1">
    <citation type="journal article" date="2021" name="Sci. Adv.">
        <title>The American lobster genome reveals insights on longevity, neural, and immune adaptations.</title>
        <authorList>
            <person name="Polinski J.M."/>
            <person name="Zimin A.V."/>
            <person name="Clark K.F."/>
            <person name="Kohn A.B."/>
            <person name="Sadowski N."/>
            <person name="Timp W."/>
            <person name="Ptitsyn A."/>
            <person name="Khanna P."/>
            <person name="Romanova D.Y."/>
            <person name="Williams P."/>
            <person name="Greenwood S.J."/>
            <person name="Moroz L.L."/>
            <person name="Walt D.R."/>
            <person name="Bodnar A.G."/>
        </authorList>
    </citation>
    <scope>NUCLEOTIDE SEQUENCE</scope>
    <source>
        <strain evidence="1">GMGI-L3</strain>
    </source>
</reference>
<dbReference type="EMBL" id="JAHLQT010034478">
    <property type="protein sequence ID" value="KAG7158653.1"/>
    <property type="molecule type" value="Genomic_DNA"/>
</dbReference>
<evidence type="ECO:0000313" key="1">
    <source>
        <dbReference type="EMBL" id="KAG7158653.1"/>
    </source>
</evidence>
<sequence>MLSPRECSVIIAQPDVRLWSLIIFEAHGVSCCDFRDVLIELFYSDTHLRMAISMFKFVYMWGGGYCGSGQVVKAETESRTCGSLCPATVVTAALRLVDRSLLYHNLATHSSIPNEERI</sequence>
<evidence type="ECO:0000313" key="2">
    <source>
        <dbReference type="Proteomes" id="UP000747542"/>
    </source>
</evidence>
<protein>
    <submittedName>
        <fullName evidence="1">Uncharacterized protein</fullName>
    </submittedName>
</protein>
<organism evidence="1 2">
    <name type="scientific">Homarus americanus</name>
    <name type="common">American lobster</name>
    <dbReference type="NCBI Taxonomy" id="6706"/>
    <lineage>
        <taxon>Eukaryota</taxon>
        <taxon>Metazoa</taxon>
        <taxon>Ecdysozoa</taxon>
        <taxon>Arthropoda</taxon>
        <taxon>Crustacea</taxon>
        <taxon>Multicrustacea</taxon>
        <taxon>Malacostraca</taxon>
        <taxon>Eumalacostraca</taxon>
        <taxon>Eucarida</taxon>
        <taxon>Decapoda</taxon>
        <taxon>Pleocyemata</taxon>
        <taxon>Astacidea</taxon>
        <taxon>Nephropoidea</taxon>
        <taxon>Nephropidae</taxon>
        <taxon>Homarus</taxon>
    </lineage>
</organism>
<keyword evidence="2" id="KW-1185">Reference proteome</keyword>
<comment type="caution">
    <text evidence="1">The sequence shown here is derived from an EMBL/GenBank/DDBJ whole genome shotgun (WGS) entry which is preliminary data.</text>
</comment>
<proteinExistence type="predicted"/>
<gene>
    <name evidence="1" type="ORF">Hamer_G011313</name>
</gene>